<reference evidence="1" key="1">
    <citation type="journal article" date="2014" name="Front. Microbiol.">
        <title>High frequency of phylogenetically diverse reductive dehalogenase-homologous genes in deep subseafloor sedimentary metagenomes.</title>
        <authorList>
            <person name="Kawai M."/>
            <person name="Futagami T."/>
            <person name="Toyoda A."/>
            <person name="Takaki Y."/>
            <person name="Nishi S."/>
            <person name="Hori S."/>
            <person name="Arai W."/>
            <person name="Tsubouchi T."/>
            <person name="Morono Y."/>
            <person name="Uchiyama I."/>
            <person name="Ito T."/>
            <person name="Fujiyama A."/>
            <person name="Inagaki F."/>
            <person name="Takami H."/>
        </authorList>
    </citation>
    <scope>NUCLEOTIDE SEQUENCE</scope>
    <source>
        <strain evidence="1">Expedition CK06-06</strain>
    </source>
</reference>
<gene>
    <name evidence="1" type="ORF">S06H3_61955</name>
</gene>
<evidence type="ECO:0000313" key="1">
    <source>
        <dbReference type="EMBL" id="GAI56691.1"/>
    </source>
</evidence>
<protein>
    <submittedName>
        <fullName evidence="1">Uncharacterized protein</fullName>
    </submittedName>
</protein>
<name>X1QPH3_9ZZZZ</name>
<organism evidence="1">
    <name type="scientific">marine sediment metagenome</name>
    <dbReference type="NCBI Taxonomy" id="412755"/>
    <lineage>
        <taxon>unclassified sequences</taxon>
        <taxon>metagenomes</taxon>
        <taxon>ecological metagenomes</taxon>
    </lineage>
</organism>
<comment type="caution">
    <text evidence="1">The sequence shown here is derived from an EMBL/GenBank/DDBJ whole genome shotgun (WGS) entry which is preliminary data.</text>
</comment>
<accession>X1QPH3</accession>
<feature type="non-terminal residue" evidence="1">
    <location>
        <position position="45"/>
    </location>
</feature>
<proteinExistence type="predicted"/>
<sequence length="45" mass="4958">MENYAEISKLASNGQYDKALSKIKESRLSGSTKKHLEMILGSGDK</sequence>
<dbReference type="EMBL" id="BARV01040734">
    <property type="protein sequence ID" value="GAI56691.1"/>
    <property type="molecule type" value="Genomic_DNA"/>
</dbReference>
<dbReference type="AlphaFoldDB" id="X1QPH3"/>